<feature type="domain" description="Activator of Hsp90 ATPase homologue 1/2-like C-terminal" evidence="1">
    <location>
        <begin position="22"/>
        <end position="126"/>
    </location>
</feature>
<evidence type="ECO:0000313" key="2">
    <source>
        <dbReference type="EMBL" id="CAG7616278.1"/>
    </source>
</evidence>
<keyword evidence="3" id="KW-1185">Reference proteome</keyword>
<dbReference type="Proteomes" id="UP000730618">
    <property type="component" value="Unassembled WGS sequence"/>
</dbReference>
<dbReference type="EMBL" id="CAJVCE010000001">
    <property type="protein sequence ID" value="CAG7616278.1"/>
    <property type="molecule type" value="Genomic_DNA"/>
</dbReference>
<sequence length="160" mass="18637">MLAVIQPTPDGYSARFERHLKHPVEKVWSYLTENDKLAKWFSELKVDDLREGGVIKFDMQDGTFEELAIIELKPHSVLEYTWGEGRVRFELYPESDGCRLILIEKINKITDHTSKDLAGWHVCLEVVSALMDGKTIEWRKSEWSKWHEKYIQATGELAKS</sequence>
<dbReference type="RefSeq" id="WP_218096646.1">
    <property type="nucleotide sequence ID" value="NZ_CAJVCE010000001.1"/>
</dbReference>
<name>A0ABM8VAY9_9BACL</name>
<reference evidence="2 3" key="1">
    <citation type="submission" date="2021-06" db="EMBL/GenBank/DDBJ databases">
        <authorList>
            <person name="Criscuolo A."/>
        </authorList>
    </citation>
    <scope>NUCLEOTIDE SEQUENCE [LARGE SCALE GENOMIC DNA]</scope>
    <source>
        <strain evidence="3">CIP 111802</strain>
    </source>
</reference>
<evidence type="ECO:0000313" key="3">
    <source>
        <dbReference type="Proteomes" id="UP000730618"/>
    </source>
</evidence>
<accession>A0ABM8VAY9</accession>
<proteinExistence type="predicted"/>
<dbReference type="InterPro" id="IPR013538">
    <property type="entry name" value="ASHA1/2-like_C"/>
</dbReference>
<gene>
    <name evidence="2" type="ORF">PAECIP111802_00269</name>
</gene>
<comment type="caution">
    <text evidence="2">The sequence shown here is derived from an EMBL/GenBank/DDBJ whole genome shotgun (WGS) entry which is preliminary data.</text>
</comment>
<dbReference type="CDD" id="cd08899">
    <property type="entry name" value="SRPBCC_CalC_Aha1-like_6"/>
    <property type="match status" value="1"/>
</dbReference>
<protein>
    <recommendedName>
        <fullName evidence="1">Activator of Hsp90 ATPase homologue 1/2-like C-terminal domain-containing protein</fullName>
    </recommendedName>
</protein>
<evidence type="ECO:0000259" key="1">
    <source>
        <dbReference type="Pfam" id="PF08327"/>
    </source>
</evidence>
<organism evidence="2 3">
    <name type="scientific">Paenibacillus allorhizosphaerae</name>
    <dbReference type="NCBI Taxonomy" id="2849866"/>
    <lineage>
        <taxon>Bacteria</taxon>
        <taxon>Bacillati</taxon>
        <taxon>Bacillota</taxon>
        <taxon>Bacilli</taxon>
        <taxon>Bacillales</taxon>
        <taxon>Paenibacillaceae</taxon>
        <taxon>Paenibacillus</taxon>
    </lineage>
</organism>
<dbReference type="Pfam" id="PF08327">
    <property type="entry name" value="AHSA1"/>
    <property type="match status" value="1"/>
</dbReference>